<evidence type="ECO:0000313" key="1">
    <source>
        <dbReference type="Proteomes" id="UP000050795"/>
    </source>
</evidence>
<name>A0AA85KLX5_TRIRE</name>
<evidence type="ECO:0000313" key="2">
    <source>
        <dbReference type="WBParaSite" id="TREG1_97990.1"/>
    </source>
</evidence>
<dbReference type="Proteomes" id="UP000050795">
    <property type="component" value="Unassembled WGS sequence"/>
</dbReference>
<reference evidence="1" key="1">
    <citation type="submission" date="2022-06" db="EMBL/GenBank/DDBJ databases">
        <authorList>
            <person name="Berger JAMES D."/>
            <person name="Berger JAMES D."/>
        </authorList>
    </citation>
    <scope>NUCLEOTIDE SEQUENCE [LARGE SCALE GENOMIC DNA]</scope>
</reference>
<keyword evidence="1" id="KW-1185">Reference proteome</keyword>
<proteinExistence type="predicted"/>
<dbReference type="AlphaFoldDB" id="A0AA85KLX5"/>
<accession>A0AA85KLX5</accession>
<sequence length="100" mass="10953">MVSFFTASEGGGGEGVAFLLQSTPPTGLSGLIPAKRGPFVRQSSDHMHGRWTFYSSNHRLTKRSHSGSRIPGLLDESRSEFKSPLFSWHTTTLLVDMISS</sequence>
<reference evidence="2" key="2">
    <citation type="submission" date="2023-11" db="UniProtKB">
        <authorList>
            <consortium name="WormBaseParasite"/>
        </authorList>
    </citation>
    <scope>IDENTIFICATION</scope>
</reference>
<dbReference type="WBParaSite" id="TREG1_97990.1">
    <property type="protein sequence ID" value="TREG1_97990.1"/>
    <property type="gene ID" value="TREG1_97990"/>
</dbReference>
<organism evidence="1 2">
    <name type="scientific">Trichobilharzia regenti</name>
    <name type="common">Nasal bird schistosome</name>
    <dbReference type="NCBI Taxonomy" id="157069"/>
    <lineage>
        <taxon>Eukaryota</taxon>
        <taxon>Metazoa</taxon>
        <taxon>Spiralia</taxon>
        <taxon>Lophotrochozoa</taxon>
        <taxon>Platyhelminthes</taxon>
        <taxon>Trematoda</taxon>
        <taxon>Digenea</taxon>
        <taxon>Strigeidida</taxon>
        <taxon>Schistosomatoidea</taxon>
        <taxon>Schistosomatidae</taxon>
        <taxon>Trichobilharzia</taxon>
    </lineage>
</organism>
<protein>
    <submittedName>
        <fullName evidence="2">Uncharacterized protein</fullName>
    </submittedName>
</protein>